<evidence type="ECO:0000313" key="11">
    <source>
        <dbReference type="EMBL" id="NAW12618.1"/>
    </source>
</evidence>
<sequence>MRRLNNLIETLFLLVSGTLFAVFITTILYQVLARNYLKISVAWSDEVAMACFIWSVFLGAAVALRRRSHYVIEMLPPRFAITNRALRLFGGLACLPLIYVLVVHGQILTDMGWGRRSVSLGTPMAYVFMAMPIAGVAMALFSLEVLHEDVRALIGRPASPSTTAEESTCS</sequence>
<keyword evidence="2 9" id="KW-0813">Transport</keyword>
<reference evidence="11 12" key="1">
    <citation type="submission" date="2019-12" db="EMBL/GenBank/DDBJ databases">
        <title>Draft genome sequencing of Halomonas icarensis D1-1.</title>
        <authorList>
            <person name="Pandiyan K."/>
            <person name="Kushwaha P."/>
            <person name="Gowdham M."/>
            <person name="Chakdar H."/>
            <person name="Singh A."/>
            <person name="Kumar M."/>
            <person name="Saxena A.K."/>
        </authorList>
    </citation>
    <scope>NUCLEOTIDE SEQUENCE [LARGE SCALE GENOMIC DNA]</scope>
    <source>
        <strain evidence="11 12">D1-1</strain>
    </source>
</reference>
<dbReference type="PANTHER" id="PTHR35011">
    <property type="entry name" value="2,3-DIKETO-L-GULONATE TRAP TRANSPORTER SMALL PERMEASE PROTEIN YIAM"/>
    <property type="match status" value="1"/>
</dbReference>
<comment type="similarity">
    <text evidence="8 9">Belongs to the TRAP transporter small permease family.</text>
</comment>
<evidence type="ECO:0000256" key="3">
    <source>
        <dbReference type="ARBA" id="ARBA00022475"/>
    </source>
</evidence>
<keyword evidence="5 9" id="KW-0812">Transmembrane</keyword>
<evidence type="ECO:0000256" key="2">
    <source>
        <dbReference type="ARBA" id="ARBA00022448"/>
    </source>
</evidence>
<feature type="transmembrane region" description="Helical" evidence="9">
    <location>
        <begin position="85"/>
        <end position="104"/>
    </location>
</feature>
<proteinExistence type="inferred from homology"/>
<dbReference type="Pfam" id="PF04290">
    <property type="entry name" value="DctQ"/>
    <property type="match status" value="1"/>
</dbReference>
<protein>
    <recommendedName>
        <fullName evidence="9">TRAP transporter small permease protein</fullName>
    </recommendedName>
</protein>
<dbReference type="GO" id="GO:0022857">
    <property type="term" value="F:transmembrane transporter activity"/>
    <property type="evidence" value="ECO:0007669"/>
    <property type="project" value="UniProtKB-UniRule"/>
</dbReference>
<dbReference type="GO" id="GO:0015740">
    <property type="term" value="P:C4-dicarboxylate transport"/>
    <property type="evidence" value="ECO:0007669"/>
    <property type="project" value="TreeGrafter"/>
</dbReference>
<gene>
    <name evidence="11" type="ORF">GRB80_07140</name>
</gene>
<evidence type="ECO:0000313" key="12">
    <source>
        <dbReference type="Proteomes" id="UP000448235"/>
    </source>
</evidence>
<keyword evidence="6 9" id="KW-1133">Transmembrane helix</keyword>
<keyword evidence="7 9" id="KW-0472">Membrane</keyword>
<dbReference type="GO" id="GO:0005886">
    <property type="term" value="C:plasma membrane"/>
    <property type="evidence" value="ECO:0007669"/>
    <property type="project" value="UniProtKB-SubCell"/>
</dbReference>
<evidence type="ECO:0000259" key="10">
    <source>
        <dbReference type="Pfam" id="PF04290"/>
    </source>
</evidence>
<dbReference type="EMBL" id="WUTS01000001">
    <property type="protein sequence ID" value="NAW12618.1"/>
    <property type="molecule type" value="Genomic_DNA"/>
</dbReference>
<dbReference type="Proteomes" id="UP000448235">
    <property type="component" value="Unassembled WGS sequence"/>
</dbReference>
<dbReference type="RefSeq" id="WP_161423058.1">
    <property type="nucleotide sequence ID" value="NZ_JARWMY010000005.1"/>
</dbReference>
<name>A0A7X5AMF5_9GAMM</name>
<evidence type="ECO:0000256" key="8">
    <source>
        <dbReference type="ARBA" id="ARBA00038436"/>
    </source>
</evidence>
<evidence type="ECO:0000256" key="4">
    <source>
        <dbReference type="ARBA" id="ARBA00022519"/>
    </source>
</evidence>
<evidence type="ECO:0000256" key="1">
    <source>
        <dbReference type="ARBA" id="ARBA00004429"/>
    </source>
</evidence>
<evidence type="ECO:0000256" key="9">
    <source>
        <dbReference type="RuleBase" id="RU369079"/>
    </source>
</evidence>
<keyword evidence="3" id="KW-1003">Cell membrane</keyword>
<dbReference type="InterPro" id="IPR055348">
    <property type="entry name" value="DctQ"/>
</dbReference>
<dbReference type="InterPro" id="IPR007387">
    <property type="entry name" value="TRAP_DctQ"/>
</dbReference>
<feature type="transmembrane region" description="Helical" evidence="9">
    <location>
        <begin position="12"/>
        <end position="32"/>
    </location>
</feature>
<dbReference type="AlphaFoldDB" id="A0A7X5AMF5"/>
<evidence type="ECO:0000256" key="6">
    <source>
        <dbReference type="ARBA" id="ARBA00022989"/>
    </source>
</evidence>
<feature type="transmembrane region" description="Helical" evidence="9">
    <location>
        <begin position="47"/>
        <end position="64"/>
    </location>
</feature>
<organism evidence="11 12">
    <name type="scientific">Halomonas icarae</name>
    <dbReference type="NCBI Taxonomy" id="2691040"/>
    <lineage>
        <taxon>Bacteria</taxon>
        <taxon>Pseudomonadati</taxon>
        <taxon>Pseudomonadota</taxon>
        <taxon>Gammaproteobacteria</taxon>
        <taxon>Oceanospirillales</taxon>
        <taxon>Halomonadaceae</taxon>
        <taxon>Halomonas</taxon>
    </lineage>
</organism>
<comment type="subcellular location">
    <subcellularLocation>
        <location evidence="1 9">Cell inner membrane</location>
        <topology evidence="1 9">Multi-pass membrane protein</topology>
    </subcellularLocation>
</comment>
<comment type="function">
    <text evidence="9">Part of the tripartite ATP-independent periplasmic (TRAP) transport system.</text>
</comment>
<comment type="caution">
    <text evidence="11">The sequence shown here is derived from an EMBL/GenBank/DDBJ whole genome shotgun (WGS) entry which is preliminary data.</text>
</comment>
<evidence type="ECO:0000256" key="7">
    <source>
        <dbReference type="ARBA" id="ARBA00023136"/>
    </source>
</evidence>
<comment type="subunit">
    <text evidence="9">The complex comprises the extracytoplasmic solute receptor protein and the two transmembrane proteins.</text>
</comment>
<feature type="domain" description="Tripartite ATP-independent periplasmic transporters DctQ component" evidence="10">
    <location>
        <begin position="25"/>
        <end position="151"/>
    </location>
</feature>
<accession>A0A7X5AMF5</accession>
<feature type="transmembrane region" description="Helical" evidence="9">
    <location>
        <begin position="124"/>
        <end position="146"/>
    </location>
</feature>
<dbReference type="PANTHER" id="PTHR35011:SF2">
    <property type="entry name" value="2,3-DIKETO-L-GULONATE TRAP TRANSPORTER SMALL PERMEASE PROTEIN YIAM"/>
    <property type="match status" value="1"/>
</dbReference>
<keyword evidence="4 9" id="KW-0997">Cell inner membrane</keyword>
<keyword evidence="12" id="KW-1185">Reference proteome</keyword>
<evidence type="ECO:0000256" key="5">
    <source>
        <dbReference type="ARBA" id="ARBA00022692"/>
    </source>
</evidence>